<reference evidence="2 3" key="1">
    <citation type="submission" date="2023-08" db="EMBL/GenBank/DDBJ databases">
        <title>Arthrobacter horti sp. nov., isolated from forest soil.</title>
        <authorList>
            <person name="Park M."/>
        </authorList>
    </citation>
    <scope>NUCLEOTIDE SEQUENCE [LARGE SCALE GENOMIC DNA]</scope>
    <source>
        <strain evidence="2 3">YJM1</strain>
    </source>
</reference>
<protein>
    <submittedName>
        <fullName evidence="2">Type II toxin-antitoxin system death-on-curing family toxin</fullName>
    </submittedName>
</protein>
<evidence type="ECO:0000313" key="2">
    <source>
        <dbReference type="EMBL" id="MDP5228546.1"/>
    </source>
</evidence>
<dbReference type="NCBIfam" id="TIGR01550">
    <property type="entry name" value="DOC_P1"/>
    <property type="match status" value="1"/>
</dbReference>
<gene>
    <name evidence="2" type="ORF">Q9R02_15405</name>
</gene>
<dbReference type="Proteomes" id="UP001232725">
    <property type="component" value="Unassembled WGS sequence"/>
</dbReference>
<evidence type="ECO:0000313" key="3">
    <source>
        <dbReference type="Proteomes" id="UP001232725"/>
    </source>
</evidence>
<keyword evidence="3" id="KW-1185">Reference proteome</keyword>
<dbReference type="InterPro" id="IPR053737">
    <property type="entry name" value="Type_II_TA_Toxin"/>
</dbReference>
<dbReference type="PROSITE" id="PS51459">
    <property type="entry name" value="FIDO"/>
    <property type="match status" value="1"/>
</dbReference>
<comment type="caution">
    <text evidence="2">The sequence shown here is derived from an EMBL/GenBank/DDBJ whole genome shotgun (WGS) entry which is preliminary data.</text>
</comment>
<organism evidence="2 3">
    <name type="scientific">Arthrobacter horti</name>
    <dbReference type="NCBI Taxonomy" id="3068273"/>
    <lineage>
        <taxon>Bacteria</taxon>
        <taxon>Bacillati</taxon>
        <taxon>Actinomycetota</taxon>
        <taxon>Actinomycetes</taxon>
        <taxon>Micrococcales</taxon>
        <taxon>Micrococcaceae</taxon>
        <taxon>Arthrobacter</taxon>
    </lineage>
</organism>
<dbReference type="InterPro" id="IPR003812">
    <property type="entry name" value="Fido"/>
</dbReference>
<dbReference type="Pfam" id="PF02661">
    <property type="entry name" value="Fic"/>
    <property type="match status" value="1"/>
</dbReference>
<sequence>MEYLDDEDVLLIRKRLATSGLAGLDFGAERPLRPSLLASAVSRQTVGMGARKKYTTVAEVAATLFYGMALNHPFENGNKRTALVSMLVVLQKNRTLLIGTSEDELYEMATSVADHSFYIPPGQNRNSDSEVAGLANWLDGKTRDLTRGDRQMKFQELRAQLEEQGCEFGKPSRNFIKVYRDTPNGRFSAKMGYPRPQFPVAVKDVKRVRSLLKLDEVHGFDSDAFYSDVEGVADEFINKYRQVLDRLALT</sequence>
<dbReference type="InterPro" id="IPR006440">
    <property type="entry name" value="Doc"/>
</dbReference>
<evidence type="ECO:0000259" key="1">
    <source>
        <dbReference type="PROSITE" id="PS51459"/>
    </source>
</evidence>
<name>A0ABT9ISH2_9MICC</name>
<feature type="domain" description="Fido" evidence="1">
    <location>
        <begin position="4"/>
        <end position="140"/>
    </location>
</feature>
<dbReference type="Gene3D" id="1.20.120.1870">
    <property type="entry name" value="Fic/DOC protein, Fido domain"/>
    <property type="match status" value="1"/>
</dbReference>
<accession>A0ABT9ISH2</accession>
<dbReference type="EMBL" id="JAVALS010000017">
    <property type="protein sequence ID" value="MDP5228546.1"/>
    <property type="molecule type" value="Genomic_DNA"/>
</dbReference>
<dbReference type="RefSeq" id="WP_305997593.1">
    <property type="nucleotide sequence ID" value="NZ_JAVALS010000017.1"/>
</dbReference>
<proteinExistence type="predicted"/>
<dbReference type="SUPFAM" id="SSF140931">
    <property type="entry name" value="Fic-like"/>
    <property type="match status" value="1"/>
</dbReference>
<dbReference type="InterPro" id="IPR036597">
    <property type="entry name" value="Fido-like_dom_sf"/>
</dbReference>